<dbReference type="InterPro" id="IPR011006">
    <property type="entry name" value="CheY-like_superfamily"/>
</dbReference>
<proteinExistence type="predicted"/>
<dbReference type="SMART" id="SM00448">
    <property type="entry name" value="REC"/>
    <property type="match status" value="1"/>
</dbReference>
<dbReference type="PANTHER" id="PTHR48111">
    <property type="entry name" value="REGULATOR OF RPOS"/>
    <property type="match status" value="1"/>
</dbReference>
<feature type="modified residue" description="4-aspartylphosphate" evidence="2">
    <location>
        <position position="56"/>
    </location>
</feature>
<dbReference type="SMART" id="SM00850">
    <property type="entry name" value="LytTR"/>
    <property type="match status" value="1"/>
</dbReference>
<dbReference type="Pfam" id="PF00072">
    <property type="entry name" value="Response_reg"/>
    <property type="match status" value="1"/>
</dbReference>
<comment type="caution">
    <text evidence="5">The sequence shown here is derived from an EMBL/GenBank/DDBJ whole genome shotgun (WGS) entry which is preliminary data.</text>
</comment>
<keyword evidence="2" id="KW-0597">Phosphoprotein</keyword>
<dbReference type="GO" id="GO:0032993">
    <property type="term" value="C:protein-DNA complex"/>
    <property type="evidence" value="ECO:0007669"/>
    <property type="project" value="TreeGrafter"/>
</dbReference>
<dbReference type="AlphaFoldDB" id="A0A841H7R0"/>
<dbReference type="Pfam" id="PF04397">
    <property type="entry name" value="LytTR"/>
    <property type="match status" value="1"/>
</dbReference>
<keyword evidence="6" id="KW-1185">Reference proteome</keyword>
<dbReference type="InterPro" id="IPR039420">
    <property type="entry name" value="WalR-like"/>
</dbReference>
<dbReference type="InterPro" id="IPR007492">
    <property type="entry name" value="LytTR_DNA-bd_dom"/>
</dbReference>
<dbReference type="InterPro" id="IPR001789">
    <property type="entry name" value="Sig_transdc_resp-reg_receiver"/>
</dbReference>
<dbReference type="EMBL" id="JACHIA010000032">
    <property type="protein sequence ID" value="MBB6073876.1"/>
    <property type="molecule type" value="Genomic_DNA"/>
</dbReference>
<dbReference type="PROSITE" id="PS50110">
    <property type="entry name" value="RESPONSE_REGULATORY"/>
    <property type="match status" value="1"/>
</dbReference>
<name>A0A841H7R0_9BACT</name>
<dbReference type="Gene3D" id="3.40.50.2300">
    <property type="match status" value="1"/>
</dbReference>
<feature type="domain" description="Response regulatory" evidence="3">
    <location>
        <begin position="5"/>
        <end position="118"/>
    </location>
</feature>
<dbReference type="Gene3D" id="2.40.50.1020">
    <property type="entry name" value="LytTr DNA-binding domain"/>
    <property type="match status" value="1"/>
</dbReference>
<keyword evidence="1" id="KW-0238">DNA-binding</keyword>
<dbReference type="GO" id="GO:0000156">
    <property type="term" value="F:phosphorelay response regulator activity"/>
    <property type="evidence" value="ECO:0007669"/>
    <property type="project" value="TreeGrafter"/>
</dbReference>
<evidence type="ECO:0000256" key="1">
    <source>
        <dbReference type="ARBA" id="ARBA00023125"/>
    </source>
</evidence>
<evidence type="ECO:0000313" key="5">
    <source>
        <dbReference type="EMBL" id="MBB6073876.1"/>
    </source>
</evidence>
<evidence type="ECO:0000256" key="2">
    <source>
        <dbReference type="PROSITE-ProRule" id="PRU00169"/>
    </source>
</evidence>
<evidence type="ECO:0000313" key="6">
    <source>
        <dbReference type="Proteomes" id="UP000582837"/>
    </source>
</evidence>
<gene>
    <name evidence="5" type="ORF">HNQ61_005555</name>
</gene>
<dbReference type="GO" id="GO:0000976">
    <property type="term" value="F:transcription cis-regulatory region binding"/>
    <property type="evidence" value="ECO:0007669"/>
    <property type="project" value="TreeGrafter"/>
</dbReference>
<dbReference type="PROSITE" id="PS50930">
    <property type="entry name" value="HTH_LYTTR"/>
    <property type="match status" value="1"/>
</dbReference>
<dbReference type="SUPFAM" id="SSF52172">
    <property type="entry name" value="CheY-like"/>
    <property type="match status" value="1"/>
</dbReference>
<organism evidence="5 6">
    <name type="scientific">Longimicrobium terrae</name>
    <dbReference type="NCBI Taxonomy" id="1639882"/>
    <lineage>
        <taxon>Bacteria</taxon>
        <taxon>Pseudomonadati</taxon>
        <taxon>Gemmatimonadota</taxon>
        <taxon>Longimicrobiia</taxon>
        <taxon>Longimicrobiales</taxon>
        <taxon>Longimicrobiaceae</taxon>
        <taxon>Longimicrobium</taxon>
    </lineage>
</organism>
<dbReference type="GO" id="GO:0005829">
    <property type="term" value="C:cytosol"/>
    <property type="evidence" value="ECO:0007669"/>
    <property type="project" value="TreeGrafter"/>
</dbReference>
<sequence>MNALRTLIVDDEALARERLRVLLADEDEVEVVGECAGGAEAIDQIRRLRPDLVFLDVQMPEVDGFDVIAEVGPEECPAVVFATSYDHFALRAFEANAVDYLLKPVSAERLRTTLRRAAARAAMPAGERFPPSIPSLVEGAGAAGYRERLSVRVGNRFQILRTEELLWIEAADNYVQLRTAGGEFLYRATMAEMLKVLDPGRFIRIHRSMIINVDAVQFIEPWGMGEYLFTLADGRKAGSTRTYRDPIRIAFDL</sequence>
<reference evidence="5 6" key="1">
    <citation type="submission" date="2020-08" db="EMBL/GenBank/DDBJ databases">
        <title>Genomic Encyclopedia of Type Strains, Phase IV (KMG-IV): sequencing the most valuable type-strain genomes for metagenomic binning, comparative biology and taxonomic classification.</title>
        <authorList>
            <person name="Goeker M."/>
        </authorList>
    </citation>
    <scope>NUCLEOTIDE SEQUENCE [LARGE SCALE GENOMIC DNA]</scope>
    <source>
        <strain evidence="5 6">DSM 29007</strain>
    </source>
</reference>
<dbReference type="Proteomes" id="UP000582837">
    <property type="component" value="Unassembled WGS sequence"/>
</dbReference>
<feature type="domain" description="HTH LytTR-type" evidence="4">
    <location>
        <begin position="149"/>
        <end position="253"/>
    </location>
</feature>
<accession>A0A841H7R0</accession>
<dbReference type="PANTHER" id="PTHR48111:SF3">
    <property type="entry name" value="TRANSCRIPTIONAL REGULATORY PROTEIN BTSR"/>
    <property type="match status" value="1"/>
</dbReference>
<evidence type="ECO:0000259" key="4">
    <source>
        <dbReference type="PROSITE" id="PS50930"/>
    </source>
</evidence>
<dbReference type="GO" id="GO:0006355">
    <property type="term" value="P:regulation of DNA-templated transcription"/>
    <property type="evidence" value="ECO:0007669"/>
    <property type="project" value="TreeGrafter"/>
</dbReference>
<dbReference type="RefSeq" id="WP_170038964.1">
    <property type="nucleotide sequence ID" value="NZ_JABDTL010000002.1"/>
</dbReference>
<protein>
    <submittedName>
        <fullName evidence="5">Two-component system LytT family response regulator</fullName>
    </submittedName>
</protein>
<evidence type="ECO:0000259" key="3">
    <source>
        <dbReference type="PROSITE" id="PS50110"/>
    </source>
</evidence>